<proteinExistence type="predicted"/>
<dbReference type="InterPro" id="IPR051932">
    <property type="entry name" value="Bact_StressResp_Reg"/>
</dbReference>
<sequence length="283" mass="30387">MSASSPEPSPELATLLAENAALRERNELLTAVIRHCPAVIFVKDTEGRLLVCNQTYELLTGAGPGGLIGKTDADIFGPEAGAQNRSNDLRVCESGVPQEVEELIPQSDGVHVYLSVKFPIYDARGQLCGLGGIATDISERRRAEEERNALQQEVIAVQRSVLAELSTPIVPIADNVIALPLIGTIDRDRGRAIMEALLEGVAEYRARAAILDVTGVRSIDAQIAAGLLQAVHAARLLGTRVIVTGIRPEVAQAMVGLDADWRSVEIFATMREAVAWALGRARR</sequence>
<feature type="domain" description="PAS" evidence="3">
    <location>
        <begin position="25"/>
        <end position="79"/>
    </location>
</feature>
<reference evidence="6 7" key="1">
    <citation type="submission" date="2022-11" db="EMBL/GenBank/DDBJ databases">
        <title>Minimal conservation of predation-associated metabolite biosynthetic gene clusters underscores biosynthetic potential of Myxococcota including descriptions for ten novel species: Archangium lansinium sp. nov., Myxococcus landrumus sp. nov., Nannocystis bai.</title>
        <authorList>
            <person name="Ahearne A."/>
            <person name="Stevens C."/>
            <person name="Dowd S."/>
        </authorList>
    </citation>
    <scope>NUCLEOTIDE SEQUENCE [LARGE SCALE GENOMIC DNA]</scope>
    <source>
        <strain evidence="6 7">BB15-2</strain>
    </source>
</reference>
<dbReference type="Proteomes" id="UP001221686">
    <property type="component" value="Unassembled WGS sequence"/>
</dbReference>
<evidence type="ECO:0000313" key="7">
    <source>
        <dbReference type="Proteomes" id="UP001221686"/>
    </source>
</evidence>
<evidence type="ECO:0000313" key="6">
    <source>
        <dbReference type="EMBL" id="MDC0719876.1"/>
    </source>
</evidence>
<dbReference type="SUPFAM" id="SSF52091">
    <property type="entry name" value="SpoIIaa-like"/>
    <property type="match status" value="1"/>
</dbReference>
<dbReference type="Gene3D" id="3.30.750.24">
    <property type="entry name" value="STAS domain"/>
    <property type="match status" value="1"/>
</dbReference>
<keyword evidence="1" id="KW-0597">Phosphoprotein</keyword>
<evidence type="ECO:0000259" key="5">
    <source>
        <dbReference type="PROSITE" id="PS50801"/>
    </source>
</evidence>
<organism evidence="6 7">
    <name type="scientific">Nannocystis bainbridge</name>
    <dbReference type="NCBI Taxonomy" id="2995303"/>
    <lineage>
        <taxon>Bacteria</taxon>
        <taxon>Pseudomonadati</taxon>
        <taxon>Myxococcota</taxon>
        <taxon>Polyangia</taxon>
        <taxon>Nannocystales</taxon>
        <taxon>Nannocystaceae</taxon>
        <taxon>Nannocystis</taxon>
    </lineage>
</organism>
<protein>
    <submittedName>
        <fullName evidence="6">PAS domain-containing protein</fullName>
    </submittedName>
</protein>
<gene>
    <name evidence="6" type="ORF">POL25_23455</name>
</gene>
<dbReference type="Pfam" id="PF01740">
    <property type="entry name" value="STAS"/>
    <property type="match status" value="1"/>
</dbReference>
<dbReference type="SUPFAM" id="SSF55785">
    <property type="entry name" value="PYP-like sensor domain (PAS domain)"/>
    <property type="match status" value="1"/>
</dbReference>
<dbReference type="PROSITE" id="PS50801">
    <property type="entry name" value="STAS"/>
    <property type="match status" value="1"/>
</dbReference>
<dbReference type="RefSeq" id="WP_272088375.1">
    <property type="nucleotide sequence ID" value="NZ_JAQNDL010000002.1"/>
</dbReference>
<evidence type="ECO:0000259" key="3">
    <source>
        <dbReference type="PROSITE" id="PS50112"/>
    </source>
</evidence>
<dbReference type="InterPro" id="IPR000014">
    <property type="entry name" value="PAS"/>
</dbReference>
<comment type="caution">
    <text evidence="6">The sequence shown here is derived from an EMBL/GenBank/DDBJ whole genome shotgun (WGS) entry which is preliminary data.</text>
</comment>
<dbReference type="InterPro" id="IPR036513">
    <property type="entry name" value="STAS_dom_sf"/>
</dbReference>
<dbReference type="SMART" id="SM00091">
    <property type="entry name" value="PAS"/>
    <property type="match status" value="1"/>
</dbReference>
<dbReference type="EMBL" id="JAQNDL010000002">
    <property type="protein sequence ID" value="MDC0719876.1"/>
    <property type="molecule type" value="Genomic_DNA"/>
</dbReference>
<accession>A0ABT5E1X0</accession>
<dbReference type="InterPro" id="IPR000700">
    <property type="entry name" value="PAS-assoc_C"/>
</dbReference>
<evidence type="ECO:0000256" key="1">
    <source>
        <dbReference type="ARBA" id="ARBA00022553"/>
    </source>
</evidence>
<keyword evidence="2" id="KW-0175">Coiled coil</keyword>
<dbReference type="PROSITE" id="PS50112">
    <property type="entry name" value="PAS"/>
    <property type="match status" value="1"/>
</dbReference>
<dbReference type="CDD" id="cd00130">
    <property type="entry name" value="PAS"/>
    <property type="match status" value="1"/>
</dbReference>
<feature type="domain" description="PAC" evidence="4">
    <location>
        <begin position="98"/>
        <end position="149"/>
    </location>
</feature>
<dbReference type="NCBIfam" id="TIGR00229">
    <property type="entry name" value="sensory_box"/>
    <property type="match status" value="1"/>
</dbReference>
<dbReference type="InterPro" id="IPR035965">
    <property type="entry name" value="PAS-like_dom_sf"/>
</dbReference>
<dbReference type="CDD" id="cd07041">
    <property type="entry name" value="STAS_RsbR_RsbS_like"/>
    <property type="match status" value="1"/>
</dbReference>
<name>A0ABT5E1X0_9BACT</name>
<evidence type="ECO:0000259" key="4">
    <source>
        <dbReference type="PROSITE" id="PS50113"/>
    </source>
</evidence>
<dbReference type="PANTHER" id="PTHR33745:SF3">
    <property type="entry name" value="RSBT CO-ANTAGONIST PROTEIN RSBRC"/>
    <property type="match status" value="1"/>
</dbReference>
<dbReference type="InterPro" id="IPR013656">
    <property type="entry name" value="PAS_4"/>
</dbReference>
<feature type="coiled-coil region" evidence="2">
    <location>
        <begin position="133"/>
        <end position="160"/>
    </location>
</feature>
<dbReference type="PROSITE" id="PS50113">
    <property type="entry name" value="PAC"/>
    <property type="match status" value="1"/>
</dbReference>
<evidence type="ECO:0000256" key="2">
    <source>
        <dbReference type="SAM" id="Coils"/>
    </source>
</evidence>
<dbReference type="InterPro" id="IPR002645">
    <property type="entry name" value="STAS_dom"/>
</dbReference>
<feature type="domain" description="STAS" evidence="5">
    <location>
        <begin position="166"/>
        <end position="277"/>
    </location>
</feature>
<dbReference type="PANTHER" id="PTHR33745">
    <property type="entry name" value="RSBT ANTAGONIST PROTEIN RSBS-RELATED"/>
    <property type="match status" value="1"/>
</dbReference>
<dbReference type="Pfam" id="PF08448">
    <property type="entry name" value="PAS_4"/>
    <property type="match status" value="1"/>
</dbReference>
<keyword evidence="7" id="KW-1185">Reference proteome</keyword>
<dbReference type="Gene3D" id="3.30.450.20">
    <property type="entry name" value="PAS domain"/>
    <property type="match status" value="1"/>
</dbReference>